<dbReference type="PANTHER" id="PTHR43104">
    <property type="entry name" value="L-2-HYDROXYGLUTARATE DEHYDROGENASE, MITOCHONDRIAL"/>
    <property type="match status" value="1"/>
</dbReference>
<gene>
    <name evidence="7" type="ORF">GCL57_13770</name>
</gene>
<dbReference type="InterPro" id="IPR036188">
    <property type="entry name" value="FAD/NAD-bd_sf"/>
</dbReference>
<comment type="similarity">
    <text evidence="5">Belongs to the L2HGDH family.</text>
</comment>
<dbReference type="EMBL" id="WFLN01000010">
    <property type="protein sequence ID" value="KAB8028114.1"/>
    <property type="molecule type" value="Genomic_DNA"/>
</dbReference>
<dbReference type="Gene3D" id="3.30.9.10">
    <property type="entry name" value="D-Amino Acid Oxidase, subunit A, domain 2"/>
    <property type="match status" value="1"/>
</dbReference>
<dbReference type="Gene3D" id="3.50.50.60">
    <property type="entry name" value="FAD/NAD(P)-binding domain"/>
    <property type="match status" value="1"/>
</dbReference>
<reference evidence="7 8" key="1">
    <citation type="submission" date="2019-10" db="EMBL/GenBank/DDBJ databases">
        <title>New genus of Silvanigrellaceae.</title>
        <authorList>
            <person name="Pitt A."/>
            <person name="Hahn M.W."/>
        </authorList>
    </citation>
    <scope>NUCLEOTIDE SEQUENCE [LARGE SCALE GENOMIC DNA]</scope>
    <source>
        <strain evidence="7 8">33A1-SZDP</strain>
    </source>
</reference>
<sequence>MKNEVMYSDFIIIGAGVLGLNLAAQLSKRYPEKSIALLERSDRFGTETSSRNSEVIHAGIYYDENSLKAKYCVKGNKLLYSFCNEYSIPFLKCGKYIVSSTEEQDEIILDLQNKALKNGVNLKFLNKDQLKSDEKMSHFRNALYSSETGIIDSHKLMQTLEQMAKYQNVALAYRNSFVKLIDVGTDGIVFEACDENGNSYYMRCQYFLNAGGLSSAKIANNFVSREVYKTKACRGRYYSLPAKYNNYFNKLIYPIPDPSGCVGIHITFELDGKFKLGPDVDWSFAESNDADDQNLYKFFDMRDDVKEKFYVEGKRLIPTLELKDLSPNYIGVRPKLFIDNKLEEDFHIKKIREGNNMSVHFLGIESPGLTSSMAIAEDLLEEFK</sequence>
<dbReference type="GO" id="GO:0047545">
    <property type="term" value="F:(S)-2-hydroxyglutarate dehydrogenase activity"/>
    <property type="evidence" value="ECO:0007669"/>
    <property type="project" value="TreeGrafter"/>
</dbReference>
<protein>
    <submittedName>
        <fullName evidence="7">FAD-dependent oxidoreductase</fullName>
    </submittedName>
</protein>
<dbReference type="SUPFAM" id="SSF51905">
    <property type="entry name" value="FAD/NAD(P)-binding domain"/>
    <property type="match status" value="1"/>
</dbReference>
<name>A0A833JAK3_9BACT</name>
<accession>A0A833JAK3</accession>
<dbReference type="RefSeq" id="WP_152213935.1">
    <property type="nucleotide sequence ID" value="NZ_WFLN01000010.1"/>
</dbReference>
<evidence type="ECO:0000256" key="2">
    <source>
        <dbReference type="ARBA" id="ARBA00022630"/>
    </source>
</evidence>
<dbReference type="Proteomes" id="UP000442694">
    <property type="component" value="Unassembled WGS sequence"/>
</dbReference>
<keyword evidence="8" id="KW-1185">Reference proteome</keyword>
<dbReference type="Pfam" id="PF01266">
    <property type="entry name" value="DAO"/>
    <property type="match status" value="1"/>
</dbReference>
<keyword evidence="4" id="KW-0560">Oxidoreductase</keyword>
<evidence type="ECO:0000313" key="7">
    <source>
        <dbReference type="EMBL" id="KAB8028114.1"/>
    </source>
</evidence>
<feature type="domain" description="FAD dependent oxidoreductase" evidence="6">
    <location>
        <begin position="9"/>
        <end position="379"/>
    </location>
</feature>
<evidence type="ECO:0000256" key="3">
    <source>
        <dbReference type="ARBA" id="ARBA00022827"/>
    </source>
</evidence>
<dbReference type="PANTHER" id="PTHR43104:SF4">
    <property type="entry name" value="L-2-HYDROXYGLUTARATE DEHYDROGENASE, MITOCHONDRIAL"/>
    <property type="match status" value="1"/>
</dbReference>
<evidence type="ECO:0000256" key="5">
    <source>
        <dbReference type="ARBA" id="ARBA00037941"/>
    </source>
</evidence>
<evidence type="ECO:0000256" key="1">
    <source>
        <dbReference type="ARBA" id="ARBA00001974"/>
    </source>
</evidence>
<evidence type="ECO:0000256" key="4">
    <source>
        <dbReference type="ARBA" id="ARBA00023002"/>
    </source>
</evidence>
<proteinExistence type="inferred from homology"/>
<evidence type="ECO:0000259" key="6">
    <source>
        <dbReference type="Pfam" id="PF01266"/>
    </source>
</evidence>
<evidence type="ECO:0000313" key="8">
    <source>
        <dbReference type="Proteomes" id="UP000442694"/>
    </source>
</evidence>
<organism evidence="7 8">
    <name type="scientific">Fluviispira multicolorata</name>
    <dbReference type="NCBI Taxonomy" id="2654512"/>
    <lineage>
        <taxon>Bacteria</taxon>
        <taxon>Pseudomonadati</taxon>
        <taxon>Bdellovibrionota</taxon>
        <taxon>Oligoflexia</taxon>
        <taxon>Silvanigrellales</taxon>
        <taxon>Silvanigrellaceae</taxon>
        <taxon>Fluviispira</taxon>
    </lineage>
</organism>
<comment type="cofactor">
    <cofactor evidence="1">
        <name>FAD</name>
        <dbReference type="ChEBI" id="CHEBI:57692"/>
    </cofactor>
</comment>
<dbReference type="InterPro" id="IPR006076">
    <property type="entry name" value="FAD-dep_OxRdtase"/>
</dbReference>
<keyword evidence="3" id="KW-0274">FAD</keyword>
<dbReference type="AlphaFoldDB" id="A0A833JAK3"/>
<keyword evidence="2" id="KW-0285">Flavoprotein</keyword>
<comment type="caution">
    <text evidence="7">The sequence shown here is derived from an EMBL/GenBank/DDBJ whole genome shotgun (WGS) entry which is preliminary data.</text>
</comment>